<proteinExistence type="predicted"/>
<dbReference type="Proteomes" id="UP001499854">
    <property type="component" value="Unassembled WGS sequence"/>
</dbReference>
<keyword evidence="2" id="KW-1185">Reference proteome</keyword>
<protein>
    <submittedName>
        <fullName evidence="1">Uncharacterized protein</fullName>
    </submittedName>
</protein>
<evidence type="ECO:0000313" key="2">
    <source>
        <dbReference type="Proteomes" id="UP001499854"/>
    </source>
</evidence>
<name>A0ABN2T8J3_9ACTN</name>
<evidence type="ECO:0000313" key="1">
    <source>
        <dbReference type="EMBL" id="GAA2001699.1"/>
    </source>
</evidence>
<sequence>MRECVRWAIYSAAGGVPLPLSKFFVTGLAPEGQIVVTGYAILRIPVPEHEAAPVARTGAASHNFLISTGYASTAAAAASRAATASWYSRPAR</sequence>
<reference evidence="1 2" key="1">
    <citation type="journal article" date="2019" name="Int. J. Syst. Evol. Microbiol.">
        <title>The Global Catalogue of Microorganisms (GCM) 10K type strain sequencing project: providing services to taxonomists for standard genome sequencing and annotation.</title>
        <authorList>
            <consortium name="The Broad Institute Genomics Platform"/>
            <consortium name="The Broad Institute Genome Sequencing Center for Infectious Disease"/>
            <person name="Wu L."/>
            <person name="Ma J."/>
        </authorList>
    </citation>
    <scope>NUCLEOTIDE SEQUENCE [LARGE SCALE GENOMIC DNA]</scope>
    <source>
        <strain evidence="1 2">JCM 16013</strain>
    </source>
</reference>
<organism evidence="1 2">
    <name type="scientific">Catenulispora subtropica</name>
    <dbReference type="NCBI Taxonomy" id="450798"/>
    <lineage>
        <taxon>Bacteria</taxon>
        <taxon>Bacillati</taxon>
        <taxon>Actinomycetota</taxon>
        <taxon>Actinomycetes</taxon>
        <taxon>Catenulisporales</taxon>
        <taxon>Catenulisporaceae</taxon>
        <taxon>Catenulispora</taxon>
    </lineage>
</organism>
<comment type="caution">
    <text evidence="1">The sequence shown here is derived from an EMBL/GenBank/DDBJ whole genome shotgun (WGS) entry which is preliminary data.</text>
</comment>
<accession>A0ABN2T8J3</accession>
<dbReference type="EMBL" id="BAAAQM010000072">
    <property type="protein sequence ID" value="GAA2001699.1"/>
    <property type="molecule type" value="Genomic_DNA"/>
</dbReference>
<gene>
    <name evidence="1" type="ORF">GCM10009838_79430</name>
</gene>